<accession>A0A450UIH8</accession>
<name>A0A450UIH8_9GAMM</name>
<proteinExistence type="predicted"/>
<protein>
    <recommendedName>
        <fullName evidence="2">PIN domain-containing protein</fullName>
    </recommendedName>
</protein>
<dbReference type="Pfam" id="PF14367">
    <property type="entry name" value="DUF4411"/>
    <property type="match status" value="1"/>
</dbReference>
<dbReference type="AlphaFoldDB" id="A0A450UIH8"/>
<reference evidence="1" key="1">
    <citation type="submission" date="2019-02" db="EMBL/GenBank/DDBJ databases">
        <authorList>
            <person name="Gruber-Vodicka R. H."/>
            <person name="Seah K. B. B."/>
        </authorList>
    </citation>
    <scope>NUCLEOTIDE SEQUENCE</scope>
    <source>
        <strain evidence="1">BECK_M6</strain>
    </source>
</reference>
<dbReference type="InterPro" id="IPR016541">
    <property type="entry name" value="UCP008505"/>
</dbReference>
<dbReference type="EMBL" id="CAADFH010000022">
    <property type="protein sequence ID" value="VFJ92307.1"/>
    <property type="molecule type" value="Genomic_DNA"/>
</dbReference>
<organism evidence="1">
    <name type="scientific">Candidatus Kentrum sp. LFY</name>
    <dbReference type="NCBI Taxonomy" id="2126342"/>
    <lineage>
        <taxon>Bacteria</taxon>
        <taxon>Pseudomonadati</taxon>
        <taxon>Pseudomonadota</taxon>
        <taxon>Gammaproteobacteria</taxon>
        <taxon>Candidatus Kentrum</taxon>
    </lineage>
</organism>
<gene>
    <name evidence="1" type="ORF">BECKLFY1418A_GA0070994_10227</name>
</gene>
<evidence type="ECO:0000313" key="1">
    <source>
        <dbReference type="EMBL" id="VFJ92307.1"/>
    </source>
</evidence>
<evidence type="ECO:0008006" key="2">
    <source>
        <dbReference type="Google" id="ProtNLM"/>
    </source>
</evidence>
<sequence>MTIYVFDTGPFILLFRHYYPKRFPSLWEQFHEMVAKSRVTSTREVYKELEGQGDALSNWCKANRKVFGTPTTE</sequence>